<evidence type="ECO:0000256" key="5">
    <source>
        <dbReference type="ARBA" id="ARBA00022692"/>
    </source>
</evidence>
<dbReference type="Proteomes" id="UP001295423">
    <property type="component" value="Unassembled WGS sequence"/>
</dbReference>
<dbReference type="Gene3D" id="3.90.550.50">
    <property type="match status" value="1"/>
</dbReference>
<dbReference type="InterPro" id="IPR002659">
    <property type="entry name" value="Glyco_trans_31"/>
</dbReference>
<keyword evidence="6" id="KW-0735">Signal-anchor</keyword>
<comment type="caution">
    <text evidence="11">The sequence shown here is derived from an EMBL/GenBank/DDBJ whole genome shotgun (WGS) entry which is preliminary data.</text>
</comment>
<keyword evidence="8 10" id="KW-0333">Golgi apparatus</keyword>
<evidence type="ECO:0000256" key="2">
    <source>
        <dbReference type="ARBA" id="ARBA00008661"/>
    </source>
</evidence>
<organism evidence="11 12">
    <name type="scientific">Cylindrotheca closterium</name>
    <dbReference type="NCBI Taxonomy" id="2856"/>
    <lineage>
        <taxon>Eukaryota</taxon>
        <taxon>Sar</taxon>
        <taxon>Stramenopiles</taxon>
        <taxon>Ochrophyta</taxon>
        <taxon>Bacillariophyta</taxon>
        <taxon>Bacillariophyceae</taxon>
        <taxon>Bacillariophycidae</taxon>
        <taxon>Bacillariales</taxon>
        <taxon>Bacillariaceae</taxon>
        <taxon>Cylindrotheca</taxon>
    </lineage>
</organism>
<gene>
    <name evidence="11" type="ORF">CYCCA115_LOCUS10764</name>
</gene>
<keyword evidence="3 10" id="KW-0328">Glycosyltransferase</keyword>
<dbReference type="AlphaFoldDB" id="A0AAD2FMY8"/>
<sequence>MKIFRRKFGLLLLLLFCLFIGSTFKLFVQQHHHNHESSSSLLPISNDLPSSNGKKKELSFGTFDLTIHNQTFDYRYSSKLPLSRGSNLKSEPSIVFGILSAPNNVAARQAIRASWGKEEALFFVLGGETYTSEINLELRTFHDIVFVDAPEDYRSGLTRKTMLILHFFHHLYNENCKKDDWETSTTCYDFLFKTDDDSYVNTTQLRFELSGKDPTTGEAIAFYGEPSVKTEPDRNTSSRFYISHEEYSAKFYPPYAFGMGYALSSPLVACVCQQMRKVRKQLPWEDVATGSLVKKCGFKLTWANWSLPGYPAKFQVQYFPYEILKPGGFSVTLVHGVKNPDWMMLLHLQKPLP</sequence>
<proteinExistence type="inferred from homology"/>
<keyword evidence="9" id="KW-0472">Membrane</keyword>
<evidence type="ECO:0000256" key="3">
    <source>
        <dbReference type="ARBA" id="ARBA00022676"/>
    </source>
</evidence>
<dbReference type="GO" id="GO:0016758">
    <property type="term" value="F:hexosyltransferase activity"/>
    <property type="evidence" value="ECO:0007669"/>
    <property type="project" value="InterPro"/>
</dbReference>
<comment type="similarity">
    <text evidence="2 10">Belongs to the glycosyltransferase 31 family.</text>
</comment>
<dbReference type="PANTHER" id="PTHR11214">
    <property type="entry name" value="BETA-1,3-N-ACETYLGLUCOSAMINYLTRANSFERASE"/>
    <property type="match status" value="1"/>
</dbReference>
<evidence type="ECO:0000256" key="9">
    <source>
        <dbReference type="ARBA" id="ARBA00023136"/>
    </source>
</evidence>
<name>A0AAD2FMY8_9STRA</name>
<keyword evidence="5" id="KW-0812">Transmembrane</keyword>
<accession>A0AAD2FMY8</accession>
<evidence type="ECO:0000313" key="11">
    <source>
        <dbReference type="EMBL" id="CAJ1946640.1"/>
    </source>
</evidence>
<evidence type="ECO:0000256" key="1">
    <source>
        <dbReference type="ARBA" id="ARBA00004323"/>
    </source>
</evidence>
<evidence type="ECO:0000256" key="6">
    <source>
        <dbReference type="ARBA" id="ARBA00022968"/>
    </source>
</evidence>
<evidence type="ECO:0000256" key="4">
    <source>
        <dbReference type="ARBA" id="ARBA00022679"/>
    </source>
</evidence>
<dbReference type="EMBL" id="CAKOGP040001714">
    <property type="protein sequence ID" value="CAJ1946640.1"/>
    <property type="molecule type" value="Genomic_DNA"/>
</dbReference>
<dbReference type="Pfam" id="PF01762">
    <property type="entry name" value="Galactosyl_T"/>
    <property type="match status" value="1"/>
</dbReference>
<keyword evidence="7" id="KW-1133">Transmembrane helix</keyword>
<keyword evidence="4" id="KW-0808">Transferase</keyword>
<comment type="subcellular location">
    <subcellularLocation>
        <location evidence="1 10">Golgi apparatus membrane</location>
        <topology evidence="1 10">Single-pass type II membrane protein</topology>
    </subcellularLocation>
</comment>
<evidence type="ECO:0000256" key="8">
    <source>
        <dbReference type="ARBA" id="ARBA00023034"/>
    </source>
</evidence>
<dbReference type="EC" id="2.4.1.-" evidence="10"/>
<keyword evidence="12" id="KW-1185">Reference proteome</keyword>
<evidence type="ECO:0000256" key="10">
    <source>
        <dbReference type="RuleBase" id="RU363063"/>
    </source>
</evidence>
<evidence type="ECO:0000313" key="12">
    <source>
        <dbReference type="Proteomes" id="UP001295423"/>
    </source>
</evidence>
<dbReference type="PANTHER" id="PTHR11214:SF3">
    <property type="entry name" value="BETA-1,3-GALACTOSYLTRANSFERASE 6"/>
    <property type="match status" value="1"/>
</dbReference>
<dbReference type="GO" id="GO:0006493">
    <property type="term" value="P:protein O-linked glycosylation"/>
    <property type="evidence" value="ECO:0007669"/>
    <property type="project" value="TreeGrafter"/>
</dbReference>
<reference evidence="11" key="1">
    <citation type="submission" date="2023-08" db="EMBL/GenBank/DDBJ databases">
        <authorList>
            <person name="Audoor S."/>
            <person name="Bilcke G."/>
        </authorList>
    </citation>
    <scope>NUCLEOTIDE SEQUENCE</scope>
</reference>
<protein>
    <recommendedName>
        <fullName evidence="10">Hexosyltransferase</fullName>
        <ecNumber evidence="10">2.4.1.-</ecNumber>
    </recommendedName>
</protein>
<evidence type="ECO:0000256" key="7">
    <source>
        <dbReference type="ARBA" id="ARBA00022989"/>
    </source>
</evidence>
<dbReference type="GO" id="GO:0000139">
    <property type="term" value="C:Golgi membrane"/>
    <property type="evidence" value="ECO:0007669"/>
    <property type="project" value="UniProtKB-SubCell"/>
</dbReference>